<dbReference type="RefSeq" id="XP_016969314.1">
    <property type="nucleotide sequence ID" value="XM_017113825.1"/>
</dbReference>
<reference evidence="4" key="2">
    <citation type="submission" date="2025-04" db="UniProtKB">
        <authorList>
            <consortium name="RefSeq"/>
        </authorList>
    </citation>
    <scope>IDENTIFICATION</scope>
</reference>
<dbReference type="OMA" id="RILSTHC"/>
<reference evidence="2" key="3">
    <citation type="submission" date="2025-05" db="UniProtKB">
        <authorList>
            <consortium name="EnsemblMetazoa"/>
        </authorList>
    </citation>
    <scope>IDENTIFICATION</scope>
</reference>
<dbReference type="Proteomes" id="UP001652680">
    <property type="component" value="Unassembled WGS sequence"/>
</dbReference>
<keyword evidence="1" id="KW-0472">Membrane</keyword>
<dbReference type="OrthoDB" id="8023539at2759"/>
<keyword evidence="1" id="KW-0812">Transmembrane</keyword>
<feature type="transmembrane region" description="Helical" evidence="1">
    <location>
        <begin position="43"/>
        <end position="65"/>
    </location>
</feature>
<evidence type="ECO:0000313" key="3">
    <source>
        <dbReference type="Proteomes" id="UP001652680"/>
    </source>
</evidence>
<accession>A0A6P4DYZ8</accession>
<dbReference type="AlphaFoldDB" id="A0A6P4DYZ8"/>
<dbReference type="EnsemblMetazoa" id="XM_017113825.2">
    <property type="protein sequence ID" value="XP_016969314.1"/>
    <property type="gene ID" value="LOC108037289"/>
</dbReference>
<gene>
    <name evidence="4" type="primary">LOC108037289</name>
    <name evidence="2" type="synonym">108037289</name>
</gene>
<keyword evidence="3" id="KW-1185">Reference proteome</keyword>
<proteinExistence type="predicted"/>
<name>A0A6P4DYZ8_DRORH</name>
<reference evidence="3" key="1">
    <citation type="journal article" date="2021" name="Elife">
        <title>Highly contiguous assemblies of 101 drosophilid genomes.</title>
        <authorList>
            <person name="Kim B.Y."/>
            <person name="Wang J.R."/>
            <person name="Miller D.E."/>
            <person name="Barmina O."/>
            <person name="Delaney E."/>
            <person name="Thompson A."/>
            <person name="Comeault A.A."/>
            <person name="Peede D."/>
            <person name="D'Agostino E.R."/>
            <person name="Pelaez J."/>
            <person name="Aguilar J.M."/>
            <person name="Haji D."/>
            <person name="Matsunaga T."/>
            <person name="Armstrong E.E."/>
            <person name="Zych M."/>
            <person name="Ogawa Y."/>
            <person name="Stamenkovic-Radak M."/>
            <person name="Jelic M."/>
            <person name="Veselinovic M.S."/>
            <person name="Tanaskovic M."/>
            <person name="Eric P."/>
            <person name="Gao J.J."/>
            <person name="Katoh T.K."/>
            <person name="Toda M.J."/>
            <person name="Watabe H."/>
            <person name="Watada M."/>
            <person name="Davis J.S."/>
            <person name="Moyle L.C."/>
            <person name="Manoli G."/>
            <person name="Bertolini E."/>
            <person name="Kostal V."/>
            <person name="Hawley R.S."/>
            <person name="Takahashi A."/>
            <person name="Jones C.D."/>
            <person name="Price D.K."/>
            <person name="Whiteman N."/>
            <person name="Kopp A."/>
            <person name="Matute D.R."/>
            <person name="Petrov D.A."/>
        </authorList>
    </citation>
    <scope>NUCLEOTIDE SEQUENCE [LARGE SCALE GENOMIC DNA]</scope>
</reference>
<protein>
    <submittedName>
        <fullName evidence="4">Uncharacterized protein LOC108037289 isoform X1</fullName>
    </submittedName>
</protein>
<dbReference type="GeneID" id="108037289"/>
<evidence type="ECO:0000313" key="4">
    <source>
        <dbReference type="RefSeq" id="XP_016969314.1"/>
    </source>
</evidence>
<feature type="transmembrane region" description="Helical" evidence="1">
    <location>
        <begin position="77"/>
        <end position="101"/>
    </location>
</feature>
<keyword evidence="1" id="KW-1133">Transmembrane helix</keyword>
<evidence type="ECO:0000256" key="1">
    <source>
        <dbReference type="SAM" id="Phobius"/>
    </source>
</evidence>
<evidence type="ECO:0000313" key="2">
    <source>
        <dbReference type="EnsemblMetazoa" id="XP_016969314.1"/>
    </source>
</evidence>
<sequence>MSFPFRMVNFVLQLLTAVLEVLALLLVIRILSSHCVRGQEYGISVWMFLFLLPAIAFQNVVLVLLRLCCPTVGLDPIAMTFNCASGLICIGTGSTLLVAMIDHCGNEFEVMFYVSSAFGILAGVLHLVNACVCNVYIPLGEWSFLKPSKRARKKAFKKRRGT</sequence>
<feature type="transmembrane region" description="Helical" evidence="1">
    <location>
        <begin position="113"/>
        <end position="137"/>
    </location>
</feature>
<organism evidence="4">
    <name type="scientific">Drosophila rhopaloa</name>
    <name type="common">Fruit fly</name>
    <dbReference type="NCBI Taxonomy" id="1041015"/>
    <lineage>
        <taxon>Eukaryota</taxon>
        <taxon>Metazoa</taxon>
        <taxon>Ecdysozoa</taxon>
        <taxon>Arthropoda</taxon>
        <taxon>Hexapoda</taxon>
        <taxon>Insecta</taxon>
        <taxon>Pterygota</taxon>
        <taxon>Neoptera</taxon>
        <taxon>Endopterygota</taxon>
        <taxon>Diptera</taxon>
        <taxon>Brachycera</taxon>
        <taxon>Muscomorpha</taxon>
        <taxon>Ephydroidea</taxon>
        <taxon>Drosophilidae</taxon>
        <taxon>Drosophila</taxon>
        <taxon>Sophophora</taxon>
    </lineage>
</organism>